<dbReference type="AlphaFoldDB" id="A0A8T2S3J2"/>
<sequence>MVLIIFFRVYGCIWFLRKHLQNRLPSKSLPNVTPFERWTGEKPHLSHVRIFGAPCYSFVHRYGVKAYRLYNPASGKFIFSRDVLFHEEVLPPHFVDTTYPNHVYQLQLSFYGQKKSTRQWNARSTKFMHRASFQHYVTFAFVYTSYGNDGLVVLALYVDDIPHTLTFESILGSIRYLVSCTRPNLRVAVGLLSHFMHNQEPLHHHYIKRLLHYIANTKSMRTVYQNDLNHNFFVYGFTDVDWASYLLTRFSIGGHVFIRRQGTVFASSCEAEYRATRDVAKEAI</sequence>
<dbReference type="Proteomes" id="UP000825935">
    <property type="component" value="Chromosome 22"/>
</dbReference>
<gene>
    <name evidence="2" type="ORF">KP509_22G025600</name>
</gene>
<dbReference type="Pfam" id="PF07727">
    <property type="entry name" value="RVT_2"/>
    <property type="match status" value="1"/>
</dbReference>
<evidence type="ECO:0000313" key="3">
    <source>
        <dbReference type="Proteomes" id="UP000825935"/>
    </source>
</evidence>
<dbReference type="OrthoDB" id="6776856at2759"/>
<accession>A0A8T2S3J2</accession>
<name>A0A8T2S3J2_CERRI</name>
<dbReference type="PANTHER" id="PTHR11439:SF463">
    <property type="entry name" value="REVERSE TRANSCRIPTASE TY1_COPIA-TYPE DOMAIN-CONTAINING PROTEIN"/>
    <property type="match status" value="1"/>
</dbReference>
<proteinExistence type="predicted"/>
<keyword evidence="3" id="KW-1185">Reference proteome</keyword>
<feature type="domain" description="Reverse transcriptase Ty1/copia-type" evidence="1">
    <location>
        <begin position="91"/>
        <end position="161"/>
    </location>
</feature>
<dbReference type="PANTHER" id="PTHR11439">
    <property type="entry name" value="GAG-POL-RELATED RETROTRANSPOSON"/>
    <property type="match status" value="1"/>
</dbReference>
<comment type="caution">
    <text evidence="2">The sequence shown here is derived from an EMBL/GenBank/DDBJ whole genome shotgun (WGS) entry which is preliminary data.</text>
</comment>
<dbReference type="InterPro" id="IPR013103">
    <property type="entry name" value="RVT_2"/>
</dbReference>
<organism evidence="2 3">
    <name type="scientific">Ceratopteris richardii</name>
    <name type="common">Triangle waterfern</name>
    <dbReference type="NCBI Taxonomy" id="49495"/>
    <lineage>
        <taxon>Eukaryota</taxon>
        <taxon>Viridiplantae</taxon>
        <taxon>Streptophyta</taxon>
        <taxon>Embryophyta</taxon>
        <taxon>Tracheophyta</taxon>
        <taxon>Polypodiopsida</taxon>
        <taxon>Polypodiidae</taxon>
        <taxon>Polypodiales</taxon>
        <taxon>Pteridineae</taxon>
        <taxon>Pteridaceae</taxon>
        <taxon>Parkerioideae</taxon>
        <taxon>Ceratopteris</taxon>
    </lineage>
</organism>
<protein>
    <recommendedName>
        <fullName evidence="1">Reverse transcriptase Ty1/copia-type domain-containing protein</fullName>
    </recommendedName>
</protein>
<dbReference type="EMBL" id="CM035427">
    <property type="protein sequence ID" value="KAH7306692.1"/>
    <property type="molecule type" value="Genomic_DNA"/>
</dbReference>
<evidence type="ECO:0000313" key="2">
    <source>
        <dbReference type="EMBL" id="KAH7306692.1"/>
    </source>
</evidence>
<reference evidence="2" key="1">
    <citation type="submission" date="2021-08" db="EMBL/GenBank/DDBJ databases">
        <title>WGS assembly of Ceratopteris richardii.</title>
        <authorList>
            <person name="Marchant D.B."/>
            <person name="Chen G."/>
            <person name="Jenkins J."/>
            <person name="Shu S."/>
            <person name="Leebens-Mack J."/>
            <person name="Grimwood J."/>
            <person name="Schmutz J."/>
            <person name="Soltis P."/>
            <person name="Soltis D."/>
            <person name="Chen Z.-H."/>
        </authorList>
    </citation>
    <scope>NUCLEOTIDE SEQUENCE</scope>
    <source>
        <strain evidence="2">Whitten #5841</strain>
        <tissue evidence="2">Leaf</tissue>
    </source>
</reference>
<evidence type="ECO:0000259" key="1">
    <source>
        <dbReference type="Pfam" id="PF07727"/>
    </source>
</evidence>